<gene>
    <name evidence="6" type="ORF">SAMN05443248_6424</name>
</gene>
<dbReference type="InterPro" id="IPR011991">
    <property type="entry name" value="ArsR-like_HTH"/>
</dbReference>
<dbReference type="Pfam" id="PF09339">
    <property type="entry name" value="HTH_IclR"/>
    <property type="match status" value="1"/>
</dbReference>
<dbReference type="InterPro" id="IPR005471">
    <property type="entry name" value="Tscrpt_reg_IclR_N"/>
</dbReference>
<dbReference type="CDD" id="cd00090">
    <property type="entry name" value="HTH_ARSR"/>
    <property type="match status" value="1"/>
</dbReference>
<dbReference type="InterPro" id="IPR029016">
    <property type="entry name" value="GAF-like_dom_sf"/>
</dbReference>
<evidence type="ECO:0000259" key="4">
    <source>
        <dbReference type="PROSITE" id="PS51077"/>
    </source>
</evidence>
<dbReference type="PROSITE" id="PS51078">
    <property type="entry name" value="ICLR_ED"/>
    <property type="match status" value="1"/>
</dbReference>
<dbReference type="SUPFAM" id="SSF55781">
    <property type="entry name" value="GAF domain-like"/>
    <property type="match status" value="1"/>
</dbReference>
<evidence type="ECO:0000256" key="1">
    <source>
        <dbReference type="ARBA" id="ARBA00023015"/>
    </source>
</evidence>
<dbReference type="Pfam" id="PF01614">
    <property type="entry name" value="IclR_C"/>
    <property type="match status" value="1"/>
</dbReference>
<dbReference type="InterPro" id="IPR050707">
    <property type="entry name" value="HTH_MetabolicPath_Reg"/>
</dbReference>
<proteinExistence type="predicted"/>
<name>A0A1M5W8Y9_9BRAD</name>
<dbReference type="InterPro" id="IPR036390">
    <property type="entry name" value="WH_DNA-bd_sf"/>
</dbReference>
<sequence>MNDLFGALKPLGLLEAVAGMSRPATLAELAASVGVPKPTMHRWLASLETAGLLQRTLDGRRFELAPRSSRLAFSILGNRPGGTIRHEILQRVVQEVGEACNLTVLEGTQVTYLDRVEAEWLLRISFQQGSKVPAYCSASGKLFLALMRPAKRDLLLRQMPLERLTDNTITNTSDLLKELAEIRRSGYALDREEFLSGLVCLAVPIFQKKQRSRACVAALAIQAPVTRMSHANILTKLPALQKAAEMLALTLAE</sequence>
<dbReference type="GO" id="GO:0003700">
    <property type="term" value="F:DNA-binding transcription factor activity"/>
    <property type="evidence" value="ECO:0007669"/>
    <property type="project" value="TreeGrafter"/>
</dbReference>
<evidence type="ECO:0000256" key="2">
    <source>
        <dbReference type="ARBA" id="ARBA00023125"/>
    </source>
</evidence>
<dbReference type="OrthoDB" id="6057486at2"/>
<dbReference type="Proteomes" id="UP000189796">
    <property type="component" value="Chromosome I"/>
</dbReference>
<protein>
    <submittedName>
        <fullName evidence="6">Transcriptional regulator, IclR family</fullName>
    </submittedName>
</protein>
<reference evidence="6 7" key="1">
    <citation type="submission" date="2016-11" db="EMBL/GenBank/DDBJ databases">
        <authorList>
            <person name="Jaros S."/>
            <person name="Januszkiewicz K."/>
            <person name="Wedrychowicz H."/>
        </authorList>
    </citation>
    <scope>NUCLEOTIDE SEQUENCE [LARGE SCALE GENOMIC DNA]</scope>
    <source>
        <strain evidence="6 7">GAS138</strain>
    </source>
</reference>
<evidence type="ECO:0000313" key="6">
    <source>
        <dbReference type="EMBL" id="SHH83992.1"/>
    </source>
</evidence>
<organism evidence="6 7">
    <name type="scientific">Bradyrhizobium erythrophlei</name>
    <dbReference type="NCBI Taxonomy" id="1437360"/>
    <lineage>
        <taxon>Bacteria</taxon>
        <taxon>Pseudomonadati</taxon>
        <taxon>Pseudomonadota</taxon>
        <taxon>Alphaproteobacteria</taxon>
        <taxon>Hyphomicrobiales</taxon>
        <taxon>Nitrobacteraceae</taxon>
        <taxon>Bradyrhizobium</taxon>
    </lineage>
</organism>
<keyword evidence="1" id="KW-0805">Transcription regulation</keyword>
<dbReference type="SUPFAM" id="SSF46785">
    <property type="entry name" value="Winged helix' DNA-binding domain"/>
    <property type="match status" value="1"/>
</dbReference>
<dbReference type="PANTHER" id="PTHR30136">
    <property type="entry name" value="HELIX-TURN-HELIX TRANSCRIPTIONAL REGULATOR, ICLR FAMILY"/>
    <property type="match status" value="1"/>
</dbReference>
<dbReference type="AlphaFoldDB" id="A0A1M5W8Y9"/>
<dbReference type="GO" id="GO:0003677">
    <property type="term" value="F:DNA binding"/>
    <property type="evidence" value="ECO:0007669"/>
    <property type="project" value="UniProtKB-KW"/>
</dbReference>
<accession>A0A1M5W8Y9</accession>
<evidence type="ECO:0000256" key="3">
    <source>
        <dbReference type="ARBA" id="ARBA00023163"/>
    </source>
</evidence>
<dbReference type="RefSeq" id="WP_079604830.1">
    <property type="nucleotide sequence ID" value="NZ_LT670817.1"/>
</dbReference>
<feature type="domain" description="HTH iclR-type" evidence="4">
    <location>
        <begin position="4"/>
        <end position="66"/>
    </location>
</feature>
<keyword evidence="2" id="KW-0238">DNA-binding</keyword>
<dbReference type="PROSITE" id="PS51077">
    <property type="entry name" value="HTH_ICLR"/>
    <property type="match status" value="1"/>
</dbReference>
<dbReference type="EMBL" id="LT670817">
    <property type="protein sequence ID" value="SHH83992.1"/>
    <property type="molecule type" value="Genomic_DNA"/>
</dbReference>
<dbReference type="InterPro" id="IPR014757">
    <property type="entry name" value="Tscrpt_reg_IclR_C"/>
</dbReference>
<feature type="domain" description="IclR-ED" evidence="5">
    <location>
        <begin position="67"/>
        <end position="253"/>
    </location>
</feature>
<dbReference type="PANTHER" id="PTHR30136:SF24">
    <property type="entry name" value="HTH-TYPE TRANSCRIPTIONAL REPRESSOR ALLR"/>
    <property type="match status" value="1"/>
</dbReference>
<dbReference type="Gene3D" id="1.10.10.10">
    <property type="entry name" value="Winged helix-like DNA-binding domain superfamily/Winged helix DNA-binding domain"/>
    <property type="match status" value="1"/>
</dbReference>
<evidence type="ECO:0000259" key="5">
    <source>
        <dbReference type="PROSITE" id="PS51078"/>
    </source>
</evidence>
<dbReference type="GO" id="GO:0045892">
    <property type="term" value="P:negative regulation of DNA-templated transcription"/>
    <property type="evidence" value="ECO:0007669"/>
    <property type="project" value="TreeGrafter"/>
</dbReference>
<dbReference type="InterPro" id="IPR036388">
    <property type="entry name" value="WH-like_DNA-bd_sf"/>
</dbReference>
<evidence type="ECO:0000313" key="7">
    <source>
        <dbReference type="Proteomes" id="UP000189796"/>
    </source>
</evidence>
<dbReference type="Gene3D" id="3.30.450.40">
    <property type="match status" value="1"/>
</dbReference>
<keyword evidence="3" id="KW-0804">Transcription</keyword>